<evidence type="ECO:0000313" key="4">
    <source>
        <dbReference type="Proteomes" id="UP000466442"/>
    </source>
</evidence>
<protein>
    <recommendedName>
        <fullName evidence="2">Peptidase S1 domain-containing protein</fullName>
    </recommendedName>
</protein>
<organism evidence="3 4">
    <name type="scientific">Apolygus lucorum</name>
    <name type="common">Small green plant bug</name>
    <name type="synonym">Lygocoris lucorum</name>
    <dbReference type="NCBI Taxonomy" id="248454"/>
    <lineage>
        <taxon>Eukaryota</taxon>
        <taxon>Metazoa</taxon>
        <taxon>Ecdysozoa</taxon>
        <taxon>Arthropoda</taxon>
        <taxon>Hexapoda</taxon>
        <taxon>Insecta</taxon>
        <taxon>Pterygota</taxon>
        <taxon>Neoptera</taxon>
        <taxon>Paraneoptera</taxon>
        <taxon>Hemiptera</taxon>
        <taxon>Heteroptera</taxon>
        <taxon>Panheteroptera</taxon>
        <taxon>Cimicomorpha</taxon>
        <taxon>Miridae</taxon>
        <taxon>Mirini</taxon>
        <taxon>Apolygus</taxon>
    </lineage>
</organism>
<dbReference type="PROSITE" id="PS50240">
    <property type="entry name" value="TRYPSIN_DOM"/>
    <property type="match status" value="1"/>
</dbReference>
<comment type="caution">
    <text evidence="3">The sequence shown here is derived from an EMBL/GenBank/DDBJ whole genome shotgun (WGS) entry which is preliminary data.</text>
</comment>
<dbReference type="InterPro" id="IPR009003">
    <property type="entry name" value="Peptidase_S1_PA"/>
</dbReference>
<evidence type="ECO:0000313" key="3">
    <source>
        <dbReference type="EMBL" id="KAF6210976.1"/>
    </source>
</evidence>
<dbReference type="InterPro" id="IPR001254">
    <property type="entry name" value="Trypsin_dom"/>
</dbReference>
<dbReference type="GO" id="GO:0006508">
    <property type="term" value="P:proteolysis"/>
    <property type="evidence" value="ECO:0007669"/>
    <property type="project" value="InterPro"/>
</dbReference>
<dbReference type="InterPro" id="IPR043504">
    <property type="entry name" value="Peptidase_S1_PA_chymotrypsin"/>
</dbReference>
<dbReference type="Proteomes" id="UP000466442">
    <property type="component" value="Linkage Group LG5"/>
</dbReference>
<evidence type="ECO:0000256" key="1">
    <source>
        <dbReference type="SAM" id="SignalP"/>
    </source>
</evidence>
<evidence type="ECO:0000259" key="2">
    <source>
        <dbReference type="PROSITE" id="PS50240"/>
    </source>
</evidence>
<gene>
    <name evidence="3" type="ORF">GE061_014089</name>
</gene>
<reference evidence="3" key="1">
    <citation type="journal article" date="2021" name="Mol. Ecol. Resour.">
        <title>Apolygus lucorum genome provides insights into omnivorousness and mesophyll feeding.</title>
        <authorList>
            <person name="Liu Y."/>
            <person name="Liu H."/>
            <person name="Wang H."/>
            <person name="Huang T."/>
            <person name="Liu B."/>
            <person name="Yang B."/>
            <person name="Yin L."/>
            <person name="Li B."/>
            <person name="Zhang Y."/>
            <person name="Zhang S."/>
            <person name="Jiang F."/>
            <person name="Zhang X."/>
            <person name="Ren Y."/>
            <person name="Wang B."/>
            <person name="Wang S."/>
            <person name="Lu Y."/>
            <person name="Wu K."/>
            <person name="Fan W."/>
            <person name="Wang G."/>
        </authorList>
    </citation>
    <scope>NUCLEOTIDE SEQUENCE</scope>
    <source>
        <strain evidence="3">12Hb</strain>
    </source>
</reference>
<keyword evidence="1" id="KW-0732">Signal</keyword>
<dbReference type="EMBL" id="WIXP02000005">
    <property type="protein sequence ID" value="KAF6210976.1"/>
    <property type="molecule type" value="Genomic_DNA"/>
</dbReference>
<dbReference type="AlphaFoldDB" id="A0A8S9XSB4"/>
<keyword evidence="4" id="KW-1185">Reference proteome</keyword>
<dbReference type="Gene3D" id="2.40.10.10">
    <property type="entry name" value="Trypsin-like serine proteases"/>
    <property type="match status" value="1"/>
</dbReference>
<sequence>MVGFAYFLWMVLWLVPRAVLGINQEHYIKGKLDKKWSDYIASIAGDYSENLNDATEPKKRKTATPQNGWKLTGIGEAPYLVVIYAEQSYRNIKKLDFRKAGTSCGGALITKRYVVTLCACVGSFFLFHHKLIWDPEGKSHKWTPYDIKSKYLYVTHTKPHFDHKAHSSRLVGSQLDIKFRQEECTNSILSTERDPIEQQMIPVIIQMLTPIKFPYPNQYIPWPPAPILHDSPDGSPATVITFGTRSIDIPPKVFYDDYGDELMLNVSAVNFRIKKIHVSECAAQFSLFRPEIQFRSTCFVPEFAPKQELCEGMIGSPVIVGSNIQGLLSTPADCYTKSGELLVLDFVKDIQYLIENFTGGNALYEQNTFRPALWREAELPRGFVAYEDGVVGPTKRGQSLAVVIDSSSTLILSLIGFACFAPLLYFH</sequence>
<accession>A0A8S9XSB4</accession>
<feature type="chain" id="PRO_5035818572" description="Peptidase S1 domain-containing protein" evidence="1">
    <location>
        <begin position="22"/>
        <end position="427"/>
    </location>
</feature>
<feature type="domain" description="Peptidase S1" evidence="2">
    <location>
        <begin position="43"/>
        <end position="352"/>
    </location>
</feature>
<name>A0A8S9XSB4_APOLU</name>
<proteinExistence type="predicted"/>
<dbReference type="SUPFAM" id="SSF50494">
    <property type="entry name" value="Trypsin-like serine proteases"/>
    <property type="match status" value="1"/>
</dbReference>
<dbReference type="GO" id="GO:0004252">
    <property type="term" value="F:serine-type endopeptidase activity"/>
    <property type="evidence" value="ECO:0007669"/>
    <property type="project" value="InterPro"/>
</dbReference>
<feature type="signal peptide" evidence="1">
    <location>
        <begin position="1"/>
        <end position="21"/>
    </location>
</feature>